<dbReference type="OrthoDB" id="282562at2"/>
<dbReference type="AlphaFoldDB" id="A0A517QJ92"/>
<gene>
    <name evidence="2" type="ORF">Mal48_09540</name>
</gene>
<proteinExistence type="predicted"/>
<feature type="domain" description="AAA+ ATPase" evidence="1">
    <location>
        <begin position="35"/>
        <end position="153"/>
    </location>
</feature>
<evidence type="ECO:0000259" key="1">
    <source>
        <dbReference type="SMART" id="SM00382"/>
    </source>
</evidence>
<organism evidence="2 3">
    <name type="scientific">Thalassoglobus polymorphus</name>
    <dbReference type="NCBI Taxonomy" id="2527994"/>
    <lineage>
        <taxon>Bacteria</taxon>
        <taxon>Pseudomonadati</taxon>
        <taxon>Planctomycetota</taxon>
        <taxon>Planctomycetia</taxon>
        <taxon>Planctomycetales</taxon>
        <taxon>Planctomycetaceae</taxon>
        <taxon>Thalassoglobus</taxon>
    </lineage>
</organism>
<dbReference type="EMBL" id="CP036267">
    <property type="protein sequence ID" value="QDT31719.1"/>
    <property type="molecule type" value="Genomic_DNA"/>
</dbReference>
<dbReference type="InterPro" id="IPR027417">
    <property type="entry name" value="P-loop_NTPase"/>
</dbReference>
<keyword evidence="3" id="KW-1185">Reference proteome</keyword>
<dbReference type="GO" id="GO:0016887">
    <property type="term" value="F:ATP hydrolysis activity"/>
    <property type="evidence" value="ECO:0007669"/>
    <property type="project" value="InterPro"/>
</dbReference>
<dbReference type="SUPFAM" id="SSF52540">
    <property type="entry name" value="P-loop containing nucleoside triphosphate hydrolases"/>
    <property type="match status" value="1"/>
</dbReference>
<dbReference type="Proteomes" id="UP000315724">
    <property type="component" value="Chromosome"/>
</dbReference>
<accession>A0A517QJ92</accession>
<evidence type="ECO:0000313" key="3">
    <source>
        <dbReference type="Proteomes" id="UP000315724"/>
    </source>
</evidence>
<dbReference type="GO" id="GO:0005524">
    <property type="term" value="F:ATP binding"/>
    <property type="evidence" value="ECO:0007669"/>
    <property type="project" value="InterPro"/>
</dbReference>
<dbReference type="SMART" id="SM00382">
    <property type="entry name" value="AAA"/>
    <property type="match status" value="1"/>
</dbReference>
<dbReference type="KEGG" id="tpol:Mal48_09540"/>
<name>A0A517QJ92_9PLAN</name>
<dbReference type="RefSeq" id="WP_145196513.1">
    <property type="nucleotide sequence ID" value="NZ_CP036267.1"/>
</dbReference>
<protein>
    <recommendedName>
        <fullName evidence="1">AAA+ ATPase domain-containing protein</fullName>
    </recommendedName>
</protein>
<evidence type="ECO:0000313" key="2">
    <source>
        <dbReference type="EMBL" id="QDT31719.1"/>
    </source>
</evidence>
<dbReference type="InterPro" id="IPR003593">
    <property type="entry name" value="AAA+_ATPase"/>
</dbReference>
<dbReference type="Pfam" id="PF00004">
    <property type="entry name" value="AAA"/>
    <property type="match status" value="1"/>
</dbReference>
<sequence>MKARENPFRVDRVHALPFEFENDSFNLFYSRLKAAHFRGAIIGPHGTGKTTLLNELQNQLQQAGIPYKALRLMDDGRDSNKVRIQEWLDSSSKEMVLILDGAGLLNFWDWQRVKRKTKRFAGLLITAHKPGRLPTLIELQPSVKTLIRLVRNLEIKQSIPDDRLHELFQTCNGNLRDCLRKLYDQYAEGTGEK</sequence>
<dbReference type="Gene3D" id="3.40.50.300">
    <property type="entry name" value="P-loop containing nucleotide triphosphate hydrolases"/>
    <property type="match status" value="1"/>
</dbReference>
<dbReference type="InterPro" id="IPR003959">
    <property type="entry name" value="ATPase_AAA_core"/>
</dbReference>
<reference evidence="2 3" key="1">
    <citation type="submission" date="2019-02" db="EMBL/GenBank/DDBJ databases">
        <title>Deep-cultivation of Planctomycetes and their phenomic and genomic characterization uncovers novel biology.</title>
        <authorList>
            <person name="Wiegand S."/>
            <person name="Jogler M."/>
            <person name="Boedeker C."/>
            <person name="Pinto D."/>
            <person name="Vollmers J."/>
            <person name="Rivas-Marin E."/>
            <person name="Kohn T."/>
            <person name="Peeters S.H."/>
            <person name="Heuer A."/>
            <person name="Rast P."/>
            <person name="Oberbeckmann S."/>
            <person name="Bunk B."/>
            <person name="Jeske O."/>
            <person name="Meyerdierks A."/>
            <person name="Storesund J.E."/>
            <person name="Kallscheuer N."/>
            <person name="Luecker S."/>
            <person name="Lage O.M."/>
            <person name="Pohl T."/>
            <person name="Merkel B.J."/>
            <person name="Hornburger P."/>
            <person name="Mueller R.-W."/>
            <person name="Bruemmer F."/>
            <person name="Labrenz M."/>
            <person name="Spormann A.M."/>
            <person name="Op den Camp H."/>
            <person name="Overmann J."/>
            <person name="Amann R."/>
            <person name="Jetten M.S.M."/>
            <person name="Mascher T."/>
            <person name="Medema M.H."/>
            <person name="Devos D.P."/>
            <person name="Kaster A.-K."/>
            <person name="Ovreas L."/>
            <person name="Rohde M."/>
            <person name="Galperin M.Y."/>
            <person name="Jogler C."/>
        </authorList>
    </citation>
    <scope>NUCLEOTIDE SEQUENCE [LARGE SCALE GENOMIC DNA]</scope>
    <source>
        <strain evidence="2 3">Mal48</strain>
    </source>
</reference>